<dbReference type="GO" id="GO:0003333">
    <property type="term" value="P:amino acid transmembrane transport"/>
    <property type="evidence" value="ECO:0007669"/>
    <property type="project" value="InterPro"/>
</dbReference>
<feature type="transmembrane region" description="Helical" evidence="8">
    <location>
        <begin position="293"/>
        <end position="321"/>
    </location>
</feature>
<evidence type="ECO:0000256" key="6">
    <source>
        <dbReference type="ARBA" id="ARBA00022989"/>
    </source>
</evidence>
<protein>
    <submittedName>
        <fullName evidence="9">Tryptophan/tyrosine permease family protein</fullName>
    </submittedName>
</protein>
<accession>A0AAW3DAS0</accession>
<dbReference type="Proteomes" id="UP000029117">
    <property type="component" value="Unassembled WGS sequence"/>
</dbReference>
<feature type="transmembrane region" description="Helical" evidence="8">
    <location>
        <begin position="392"/>
        <end position="413"/>
    </location>
</feature>
<dbReference type="Gene3D" id="1.20.1740.10">
    <property type="entry name" value="Amino acid/polyamine transporter I"/>
    <property type="match status" value="1"/>
</dbReference>
<dbReference type="EMBL" id="JOUE01000006">
    <property type="protein sequence ID" value="KFJ42568.1"/>
    <property type="molecule type" value="Genomic_DNA"/>
</dbReference>
<evidence type="ECO:0000256" key="7">
    <source>
        <dbReference type="ARBA" id="ARBA00023136"/>
    </source>
</evidence>
<keyword evidence="7 8" id="KW-0472">Membrane</keyword>
<dbReference type="AlphaFoldDB" id="A0AAW3DAS0"/>
<evidence type="ECO:0000256" key="3">
    <source>
        <dbReference type="ARBA" id="ARBA00022475"/>
    </source>
</evidence>
<comment type="subcellular location">
    <subcellularLocation>
        <location evidence="1">Cell inner membrane</location>
        <topology evidence="1">Multi-pass membrane protein</topology>
    </subcellularLocation>
</comment>
<feature type="transmembrane region" description="Helical" evidence="8">
    <location>
        <begin position="12"/>
        <end position="33"/>
    </location>
</feature>
<feature type="transmembrane region" description="Helical" evidence="8">
    <location>
        <begin position="238"/>
        <end position="258"/>
    </location>
</feature>
<feature type="transmembrane region" description="Helical" evidence="8">
    <location>
        <begin position="39"/>
        <end position="60"/>
    </location>
</feature>
<organism evidence="9 10">
    <name type="scientific">Francisella philomiragia</name>
    <dbReference type="NCBI Taxonomy" id="28110"/>
    <lineage>
        <taxon>Bacteria</taxon>
        <taxon>Pseudomonadati</taxon>
        <taxon>Pseudomonadota</taxon>
        <taxon>Gammaproteobacteria</taxon>
        <taxon>Thiotrichales</taxon>
        <taxon>Francisellaceae</taxon>
        <taxon>Francisella</taxon>
    </lineage>
</organism>
<evidence type="ECO:0000256" key="8">
    <source>
        <dbReference type="SAM" id="Phobius"/>
    </source>
</evidence>
<evidence type="ECO:0000256" key="4">
    <source>
        <dbReference type="ARBA" id="ARBA00022519"/>
    </source>
</evidence>
<feature type="transmembrane region" description="Helical" evidence="8">
    <location>
        <begin position="197"/>
        <end position="217"/>
    </location>
</feature>
<dbReference type="RefSeq" id="WP_035736912.1">
    <property type="nucleotide sequence ID" value="NZ_JACTRV010000004.1"/>
</dbReference>
<keyword evidence="6 8" id="KW-1133">Transmembrane helix</keyword>
<evidence type="ECO:0000256" key="5">
    <source>
        <dbReference type="ARBA" id="ARBA00022692"/>
    </source>
</evidence>
<dbReference type="GO" id="GO:0005886">
    <property type="term" value="C:plasma membrane"/>
    <property type="evidence" value="ECO:0007669"/>
    <property type="project" value="UniProtKB-SubCell"/>
</dbReference>
<dbReference type="Pfam" id="PF03222">
    <property type="entry name" value="Trp_Tyr_perm"/>
    <property type="match status" value="1"/>
</dbReference>
<sequence length="414" mass="46226">MKLFNMTKFDFEWLSINFGMAIGAGILMVPVSIGVVGLPLFIVAVLITYPGIYLLQRLYIRTLFTSKEPKVYSEVIKEILGDKAEILLSITYLLMMLIWTTIYAEVIAQTFSDYAYSFNLTNNPNIKSNLLVSFIFVIVLMLIGFKSQKFLVKSITVFAIILVIAILGITVSLAPYWDFANTTYTPGLSVSIQKLIILIPFTLTSILFIQTLSPMTIAYKKHYAADIAEKRAVHGMKVTFIILTLIVISFILSFSMTISHDMAVSAIENNYSGLVLLKKNGVSNSWLDIFGGAINIFAILTSFLSILYGMKNSLLGILFIITKKINRRRSEKILNLIAIICIFLITWSAIVFEYPVYVLLPLCGPIFAIIGCFIPAFIVYRTPSLHHLKGLSLNFVIVVGVILAISPLLTSFLD</sequence>
<dbReference type="InterPro" id="IPR018227">
    <property type="entry name" value="Amino_acid_transport_2"/>
</dbReference>
<feature type="transmembrane region" description="Helical" evidence="8">
    <location>
        <begin position="358"/>
        <end position="380"/>
    </location>
</feature>
<keyword evidence="3" id="KW-1003">Cell membrane</keyword>
<evidence type="ECO:0000256" key="2">
    <source>
        <dbReference type="ARBA" id="ARBA00022448"/>
    </source>
</evidence>
<keyword evidence="4" id="KW-0997">Cell inner membrane</keyword>
<reference evidence="9 10" key="1">
    <citation type="submission" date="2014-04" db="EMBL/GenBank/DDBJ databases">
        <authorList>
            <person name="Bishop-Lilly K.A."/>
            <person name="Broomall S.M."/>
            <person name="Chain P.S."/>
            <person name="Chertkov O."/>
            <person name="Coyne S.R."/>
            <person name="Daligault H.E."/>
            <person name="Davenport K.W."/>
            <person name="Erkkila T."/>
            <person name="Frey K.G."/>
            <person name="Gibbons H.S."/>
            <person name="Gu W."/>
            <person name="Jaissle J."/>
            <person name="Johnson S.L."/>
            <person name="Koroleva G.I."/>
            <person name="Ladner J.T."/>
            <person name="Lo C.-C."/>
            <person name="Minogue T.D."/>
            <person name="Munk C."/>
            <person name="Palacios G.F."/>
            <person name="Redden C.L."/>
            <person name="Rosenzweig C.N."/>
            <person name="Scholz M.B."/>
            <person name="Teshima H."/>
            <person name="Xu Y."/>
        </authorList>
    </citation>
    <scope>NUCLEOTIDE SEQUENCE [LARGE SCALE GENOMIC DNA]</scope>
    <source>
        <strain evidence="9 10">FAJ</strain>
    </source>
</reference>
<feature type="transmembrane region" description="Helical" evidence="8">
    <location>
        <begin position="333"/>
        <end position="352"/>
    </location>
</feature>
<dbReference type="PANTHER" id="PTHR35334">
    <property type="entry name" value="SERINE TRANSPORTER"/>
    <property type="match status" value="1"/>
</dbReference>
<keyword evidence="2" id="KW-0813">Transport</keyword>
<feature type="transmembrane region" description="Helical" evidence="8">
    <location>
        <begin position="86"/>
        <end position="106"/>
    </location>
</feature>
<proteinExistence type="predicted"/>
<name>A0AAW3DAS0_9GAMM</name>
<evidence type="ECO:0000256" key="1">
    <source>
        <dbReference type="ARBA" id="ARBA00004429"/>
    </source>
</evidence>
<evidence type="ECO:0000313" key="9">
    <source>
        <dbReference type="EMBL" id="KFJ42568.1"/>
    </source>
</evidence>
<keyword evidence="5 8" id="KW-0812">Transmembrane</keyword>
<dbReference type="PANTHER" id="PTHR35334:SF4">
    <property type="entry name" value="SERINE TRANSPORTER-RELATED"/>
    <property type="match status" value="1"/>
</dbReference>
<evidence type="ECO:0000313" key="10">
    <source>
        <dbReference type="Proteomes" id="UP000029117"/>
    </source>
</evidence>
<gene>
    <name evidence="9" type="ORF">DR78_627</name>
</gene>
<feature type="transmembrane region" description="Helical" evidence="8">
    <location>
        <begin position="126"/>
        <end position="145"/>
    </location>
</feature>
<comment type="caution">
    <text evidence="9">The sequence shown here is derived from an EMBL/GenBank/DDBJ whole genome shotgun (WGS) entry which is preliminary data.</text>
</comment>
<feature type="transmembrane region" description="Helical" evidence="8">
    <location>
        <begin position="157"/>
        <end position="177"/>
    </location>
</feature>